<evidence type="ECO:0000313" key="10">
    <source>
        <dbReference type="Proteomes" id="UP001177341"/>
    </source>
</evidence>
<keyword evidence="3 5" id="KW-0699">rRNA-binding</keyword>
<dbReference type="SUPFAM" id="SSF158710">
    <property type="entry name" value="PSPTO4464-like"/>
    <property type="match status" value="1"/>
</dbReference>
<dbReference type="EMBL" id="JAUOPG010000002">
    <property type="protein sequence ID" value="MDO6452718.1"/>
    <property type="molecule type" value="Genomic_DNA"/>
</dbReference>
<dbReference type="Proteomes" id="UP001169862">
    <property type="component" value="Unassembled WGS sequence"/>
</dbReference>
<dbReference type="InterPro" id="IPR023153">
    <property type="entry name" value="DarP_sf"/>
</dbReference>
<dbReference type="PIRSF" id="PIRSF016183">
    <property type="entry name" value="UCP016183"/>
    <property type="match status" value="1"/>
</dbReference>
<sequence>MSNIDTHDTDYEDDDFVSRSQRKREVEALQDIGTKMIDLRPDQLKRMPIDETLYDAIVEAKRLSSRNALKRQMQYIGKLMRHEDGDAIQAQLDRFDSTSEAHNQMFHKLEKWRDRLIANESGMLDVIINEYSTIDVQHLRQLVRNAQKEKADNKAPAASRKLFKYLRQLEESKQA</sequence>
<proteinExistence type="inferred from homology"/>
<evidence type="ECO:0000313" key="8">
    <source>
        <dbReference type="EMBL" id="MDP2521645.1"/>
    </source>
</evidence>
<dbReference type="Pfam" id="PF04751">
    <property type="entry name" value="DarP"/>
    <property type="match status" value="1"/>
</dbReference>
<keyword evidence="1 5" id="KW-0963">Cytoplasm</keyword>
<protein>
    <recommendedName>
        <fullName evidence="5">Dual-action ribosomal maturation protein DarP</fullName>
    </recommendedName>
    <alternativeName>
        <fullName evidence="5">Large ribosomal subunit assembly factor DarP</fullName>
    </alternativeName>
</protein>
<dbReference type="InterPro" id="IPR006839">
    <property type="entry name" value="DarP"/>
</dbReference>
<dbReference type="EMBL" id="JAUYVO010000002">
    <property type="protein sequence ID" value="MDP2521645.1"/>
    <property type="molecule type" value="Genomic_DNA"/>
</dbReference>
<accession>A0AAW7XH52</accession>
<dbReference type="GO" id="GO:0005829">
    <property type="term" value="C:cytosol"/>
    <property type="evidence" value="ECO:0007669"/>
    <property type="project" value="TreeGrafter"/>
</dbReference>
<evidence type="ECO:0000313" key="7">
    <source>
        <dbReference type="EMBL" id="MDO6452718.1"/>
    </source>
</evidence>
<dbReference type="RefSeq" id="WP_290036932.1">
    <property type="nucleotide sequence ID" value="NZ_CAXPFL010000006.1"/>
</dbReference>
<dbReference type="Proteomes" id="UP001177341">
    <property type="component" value="Unassembled WGS sequence"/>
</dbReference>
<evidence type="ECO:0000313" key="9">
    <source>
        <dbReference type="Proteomes" id="UP001169862"/>
    </source>
</evidence>
<dbReference type="NCBIfam" id="NF003593">
    <property type="entry name" value="PRK05255.1-1"/>
    <property type="match status" value="1"/>
</dbReference>
<keyword evidence="10" id="KW-1185">Reference proteome</keyword>
<evidence type="ECO:0000256" key="5">
    <source>
        <dbReference type="HAMAP-Rule" id="MF_00765"/>
    </source>
</evidence>
<dbReference type="Gene3D" id="1.10.60.30">
    <property type="entry name" value="PSPTO4464-like domains"/>
    <property type="match status" value="2"/>
</dbReference>
<feature type="region of interest" description="Disordered" evidence="6">
    <location>
        <begin position="1"/>
        <end position="20"/>
    </location>
</feature>
<evidence type="ECO:0000256" key="1">
    <source>
        <dbReference type="ARBA" id="ARBA00022490"/>
    </source>
</evidence>
<dbReference type="GO" id="GO:0043022">
    <property type="term" value="F:ribosome binding"/>
    <property type="evidence" value="ECO:0007669"/>
    <property type="project" value="UniProtKB-UniRule"/>
</dbReference>
<name>A0AAW7XH52_9GAMM</name>
<reference evidence="7" key="1">
    <citation type="submission" date="2023-07" db="EMBL/GenBank/DDBJ databases">
        <title>Genome content predicts the carbon catabolic preferences of heterotrophic bacteria.</title>
        <authorList>
            <person name="Gralka M."/>
        </authorList>
    </citation>
    <scope>NUCLEOTIDE SEQUENCE</scope>
    <source>
        <strain evidence="8">5G01</strain>
        <strain evidence="7">I2M16</strain>
    </source>
</reference>
<dbReference type="PANTHER" id="PTHR38101">
    <property type="entry name" value="UPF0307 PROTEIN YJGA"/>
    <property type="match status" value="1"/>
</dbReference>
<dbReference type="GO" id="GO:1902626">
    <property type="term" value="P:assembly of large subunit precursor of preribosome"/>
    <property type="evidence" value="ECO:0007669"/>
    <property type="project" value="UniProtKB-UniRule"/>
</dbReference>
<comment type="caution">
    <text evidence="7">The sequence shown here is derived from an EMBL/GenBank/DDBJ whole genome shotgun (WGS) entry which is preliminary data.</text>
</comment>
<comment type="subcellular location">
    <subcellularLocation>
        <location evidence="5">Cytoplasm</location>
    </subcellularLocation>
    <text evidence="5">Associates with late stage pre-50S ribosomal subunits.</text>
</comment>
<organism evidence="7 9">
    <name type="scientific">Neptunomonas phycophila</name>
    <dbReference type="NCBI Taxonomy" id="1572645"/>
    <lineage>
        <taxon>Bacteria</taxon>
        <taxon>Pseudomonadati</taxon>
        <taxon>Pseudomonadota</taxon>
        <taxon>Gammaproteobacteria</taxon>
        <taxon>Oceanospirillales</taxon>
        <taxon>Oceanospirillaceae</taxon>
        <taxon>Neptunomonas</taxon>
    </lineage>
</organism>
<dbReference type="GO" id="GO:0019843">
    <property type="term" value="F:rRNA binding"/>
    <property type="evidence" value="ECO:0007669"/>
    <property type="project" value="UniProtKB-UniRule"/>
</dbReference>
<dbReference type="CDD" id="cd16331">
    <property type="entry name" value="YjgA-like"/>
    <property type="match status" value="1"/>
</dbReference>
<evidence type="ECO:0000256" key="6">
    <source>
        <dbReference type="SAM" id="MobiDB-lite"/>
    </source>
</evidence>
<dbReference type="AlphaFoldDB" id="A0AAW7XH52"/>
<keyword evidence="4 5" id="KW-0694">RNA-binding</keyword>
<keyword evidence="2 5" id="KW-0690">Ribosome biogenesis</keyword>
<evidence type="ECO:0000256" key="4">
    <source>
        <dbReference type="ARBA" id="ARBA00022884"/>
    </source>
</evidence>
<comment type="function">
    <text evidence="5">Member of a network of 50S ribosomal subunit biogenesis factors which assembles along the 30S-50S interface, preventing incorrect 23S rRNA structures from forming. Promotes peptidyl transferase center (PTC) maturation.</text>
</comment>
<evidence type="ECO:0000256" key="3">
    <source>
        <dbReference type="ARBA" id="ARBA00022730"/>
    </source>
</evidence>
<gene>
    <name evidence="7" type="primary">yjgA</name>
    <name evidence="5" type="synonym">darP</name>
    <name evidence="7" type="ORF">Q4490_03985</name>
    <name evidence="8" type="ORF">Q8W30_03590</name>
</gene>
<dbReference type="PANTHER" id="PTHR38101:SF1">
    <property type="entry name" value="UPF0307 PROTEIN YJGA"/>
    <property type="match status" value="1"/>
</dbReference>
<evidence type="ECO:0000256" key="2">
    <source>
        <dbReference type="ARBA" id="ARBA00022517"/>
    </source>
</evidence>
<comment type="similarity">
    <text evidence="5">Belongs to the DarP family.</text>
</comment>
<dbReference type="HAMAP" id="MF_00765">
    <property type="entry name" value="DarP"/>
    <property type="match status" value="1"/>
</dbReference>